<keyword evidence="1" id="KW-0472">Membrane</keyword>
<gene>
    <name evidence="2" type="ORF">BN1723_005236</name>
</gene>
<dbReference type="Proteomes" id="UP000045706">
    <property type="component" value="Unassembled WGS sequence"/>
</dbReference>
<accession>A0A0G4N6E1</accession>
<keyword evidence="1" id="KW-0812">Transmembrane</keyword>
<feature type="transmembrane region" description="Helical" evidence="1">
    <location>
        <begin position="91"/>
        <end position="117"/>
    </location>
</feature>
<name>A0A0G4N6E1_VERLO</name>
<organism evidence="2 3">
    <name type="scientific">Verticillium longisporum</name>
    <name type="common">Verticillium dahliae var. longisporum</name>
    <dbReference type="NCBI Taxonomy" id="100787"/>
    <lineage>
        <taxon>Eukaryota</taxon>
        <taxon>Fungi</taxon>
        <taxon>Dikarya</taxon>
        <taxon>Ascomycota</taxon>
        <taxon>Pezizomycotina</taxon>
        <taxon>Sordariomycetes</taxon>
        <taxon>Hypocreomycetidae</taxon>
        <taxon>Glomerellales</taxon>
        <taxon>Plectosphaerellaceae</taxon>
        <taxon>Verticillium</taxon>
    </lineage>
</organism>
<dbReference type="AlphaFoldDB" id="A0A0G4N6E1"/>
<reference evidence="3" key="1">
    <citation type="submission" date="2015-05" db="EMBL/GenBank/DDBJ databases">
        <authorList>
            <person name="Fogelqvist Johan"/>
        </authorList>
    </citation>
    <scope>NUCLEOTIDE SEQUENCE [LARGE SCALE GENOMIC DNA]</scope>
</reference>
<evidence type="ECO:0000313" key="3">
    <source>
        <dbReference type="Proteomes" id="UP000045706"/>
    </source>
</evidence>
<evidence type="ECO:0000313" key="2">
    <source>
        <dbReference type="EMBL" id="CRK41845.1"/>
    </source>
</evidence>
<feature type="transmembrane region" description="Helical" evidence="1">
    <location>
        <begin position="53"/>
        <end position="71"/>
    </location>
</feature>
<protein>
    <submittedName>
        <fullName evidence="2">Uncharacterized protein</fullName>
    </submittedName>
</protein>
<dbReference type="EMBL" id="CVQI01032606">
    <property type="protein sequence ID" value="CRK41845.1"/>
    <property type="molecule type" value="Genomic_DNA"/>
</dbReference>
<proteinExistence type="predicted"/>
<sequence length="244" mass="27098">MHATSASSIHPDERESLIQHVSFTSGIPEAPNRGGHGSHGTIRANWREDLRTGLTNLLLVVLLFLMYPLIGSYKEREDDENDKTTAILRRFYGPFLFPTTQYFLVGLAIFTIIFAVASRRAHFDKLGPNLQNAILTMAFPHMCINFANDGLAGGLKDIPITAQMSICCCFLPEKCGSAIKSLEGEEAVSSRAPCIIRLSIARVVGMVGRIQLMTQDLLMKEGPHVSRVRSLEKMREVRFGMTQC</sequence>
<keyword evidence="1" id="KW-1133">Transmembrane helix</keyword>
<evidence type="ECO:0000256" key="1">
    <source>
        <dbReference type="SAM" id="Phobius"/>
    </source>
</evidence>